<keyword evidence="2" id="KW-1185">Reference proteome</keyword>
<name>A0AAD6WHP7_9ROSI</name>
<dbReference type="AlphaFoldDB" id="A0AAD6WHP7"/>
<proteinExistence type="predicted"/>
<dbReference type="EMBL" id="JAQIZT010000001">
    <property type="protein sequence ID" value="KAJ7012216.1"/>
    <property type="molecule type" value="Genomic_DNA"/>
</dbReference>
<protein>
    <submittedName>
        <fullName evidence="1">Uncharacterized protein</fullName>
    </submittedName>
</protein>
<evidence type="ECO:0000313" key="2">
    <source>
        <dbReference type="Proteomes" id="UP001164929"/>
    </source>
</evidence>
<evidence type="ECO:0000313" key="1">
    <source>
        <dbReference type="EMBL" id="KAJ7012216.1"/>
    </source>
</evidence>
<sequence>MLSLETTGTSCWCRDETGRTTGLLLRLVPASSG</sequence>
<comment type="caution">
    <text evidence="1">The sequence shown here is derived from an EMBL/GenBank/DDBJ whole genome shotgun (WGS) entry which is preliminary data.</text>
</comment>
<organism evidence="1 2">
    <name type="scientific">Populus alba x Populus x berolinensis</name>
    <dbReference type="NCBI Taxonomy" id="444605"/>
    <lineage>
        <taxon>Eukaryota</taxon>
        <taxon>Viridiplantae</taxon>
        <taxon>Streptophyta</taxon>
        <taxon>Embryophyta</taxon>
        <taxon>Tracheophyta</taxon>
        <taxon>Spermatophyta</taxon>
        <taxon>Magnoliopsida</taxon>
        <taxon>eudicotyledons</taxon>
        <taxon>Gunneridae</taxon>
        <taxon>Pentapetalae</taxon>
        <taxon>rosids</taxon>
        <taxon>fabids</taxon>
        <taxon>Malpighiales</taxon>
        <taxon>Salicaceae</taxon>
        <taxon>Saliceae</taxon>
        <taxon>Populus</taxon>
    </lineage>
</organism>
<reference evidence="1 2" key="1">
    <citation type="journal article" date="2023" name="Mol. Ecol. Resour.">
        <title>Chromosome-level genome assembly of a triploid poplar Populus alba 'Berolinensis'.</title>
        <authorList>
            <person name="Chen S."/>
            <person name="Yu Y."/>
            <person name="Wang X."/>
            <person name="Wang S."/>
            <person name="Zhang T."/>
            <person name="Zhou Y."/>
            <person name="He R."/>
            <person name="Meng N."/>
            <person name="Wang Y."/>
            <person name="Liu W."/>
            <person name="Liu Z."/>
            <person name="Liu J."/>
            <person name="Guo Q."/>
            <person name="Huang H."/>
            <person name="Sederoff R.R."/>
            <person name="Wang G."/>
            <person name="Qu G."/>
            <person name="Chen S."/>
        </authorList>
    </citation>
    <scope>NUCLEOTIDE SEQUENCE [LARGE SCALE GENOMIC DNA]</scope>
    <source>
        <strain evidence="1">SC-2020</strain>
    </source>
</reference>
<gene>
    <name evidence="1" type="ORF">NC653_002320</name>
</gene>
<accession>A0AAD6WHP7</accession>
<dbReference type="Proteomes" id="UP001164929">
    <property type="component" value="Chromosome 1"/>
</dbReference>